<dbReference type="GO" id="GO:0006355">
    <property type="term" value="P:regulation of DNA-templated transcription"/>
    <property type="evidence" value="ECO:0007669"/>
    <property type="project" value="InterPro"/>
</dbReference>
<dbReference type="PANTHER" id="PTHR44688:SF16">
    <property type="entry name" value="DNA-BINDING TRANSCRIPTIONAL ACTIVATOR DEVR_DOSR"/>
    <property type="match status" value="1"/>
</dbReference>
<dbReference type="GO" id="GO:0000160">
    <property type="term" value="P:phosphorelay signal transduction system"/>
    <property type="evidence" value="ECO:0007669"/>
    <property type="project" value="InterPro"/>
</dbReference>
<dbReference type="CDD" id="cd06170">
    <property type="entry name" value="LuxR_C_like"/>
    <property type="match status" value="1"/>
</dbReference>
<proteinExistence type="predicted"/>
<dbReference type="Gene3D" id="1.10.10.10">
    <property type="entry name" value="Winged helix-like DNA-binding domain superfamily/Winged helix DNA-binding domain"/>
    <property type="match status" value="1"/>
</dbReference>
<dbReference type="InterPro" id="IPR001789">
    <property type="entry name" value="Sig_transdc_resp-reg_receiver"/>
</dbReference>
<dbReference type="Pfam" id="PF00196">
    <property type="entry name" value="GerE"/>
    <property type="match status" value="1"/>
</dbReference>
<dbReference type="HOGENOM" id="CLU_000445_90_4_4"/>
<reference evidence="7 8" key="1">
    <citation type="submission" date="2013-04" db="EMBL/GenBank/DDBJ databases">
        <title>The Genome Sequence of Sutterella wadsworthensis HGA0223.</title>
        <authorList>
            <consortium name="The Broad Institute Genomics Platform"/>
            <person name="Earl A."/>
            <person name="Ward D."/>
            <person name="Feldgarden M."/>
            <person name="Gevers D."/>
            <person name="Schmidt T.M."/>
            <person name="Dover J."/>
            <person name="Dai D."/>
            <person name="Walker B."/>
            <person name="Young S."/>
            <person name="Zeng Q."/>
            <person name="Gargeya S."/>
            <person name="Fitzgerald M."/>
            <person name="Haas B."/>
            <person name="Abouelleil A."/>
            <person name="Allen A.W."/>
            <person name="Alvarado L."/>
            <person name="Arachchi H.M."/>
            <person name="Berlin A.M."/>
            <person name="Chapman S.B."/>
            <person name="Gainer-Dewar J."/>
            <person name="Goldberg J."/>
            <person name="Griggs A."/>
            <person name="Gujja S."/>
            <person name="Hansen M."/>
            <person name="Howarth C."/>
            <person name="Imamovic A."/>
            <person name="Ireland A."/>
            <person name="Larimer J."/>
            <person name="McCowan C."/>
            <person name="Murphy C."/>
            <person name="Pearson M."/>
            <person name="Poon T.W."/>
            <person name="Priest M."/>
            <person name="Roberts A."/>
            <person name="Saif S."/>
            <person name="Shea T."/>
            <person name="Sisk P."/>
            <person name="Sykes S."/>
            <person name="Wortman J."/>
            <person name="Nusbaum C."/>
            <person name="Birren B."/>
        </authorList>
    </citation>
    <scope>NUCLEOTIDE SEQUENCE [LARGE SCALE GENOMIC DNA]</scope>
    <source>
        <strain evidence="7 8">HGA0223</strain>
    </source>
</reference>
<accession>S3BYU7</accession>
<dbReference type="PANTHER" id="PTHR44688">
    <property type="entry name" value="DNA-BINDING TRANSCRIPTIONAL ACTIVATOR DEVR_DOSR"/>
    <property type="match status" value="1"/>
</dbReference>
<protein>
    <submittedName>
        <fullName evidence="7">Uncharacterized protein</fullName>
    </submittedName>
</protein>
<dbReference type="SMART" id="SM00448">
    <property type="entry name" value="REC"/>
    <property type="match status" value="1"/>
</dbReference>
<feature type="domain" description="HTH luxR-type" evidence="5">
    <location>
        <begin position="143"/>
        <end position="208"/>
    </location>
</feature>
<evidence type="ECO:0000259" key="6">
    <source>
        <dbReference type="PROSITE" id="PS50110"/>
    </source>
</evidence>
<dbReference type="SMART" id="SM00421">
    <property type="entry name" value="HTH_LUXR"/>
    <property type="match status" value="1"/>
</dbReference>
<keyword evidence="4" id="KW-0597">Phosphoprotein</keyword>
<dbReference type="AlphaFoldDB" id="S3BYU7"/>
<evidence type="ECO:0000256" key="1">
    <source>
        <dbReference type="ARBA" id="ARBA00023015"/>
    </source>
</evidence>
<evidence type="ECO:0000313" key="7">
    <source>
        <dbReference type="EMBL" id="EPD99212.1"/>
    </source>
</evidence>
<dbReference type="PROSITE" id="PS50043">
    <property type="entry name" value="HTH_LUXR_2"/>
    <property type="match status" value="1"/>
</dbReference>
<dbReference type="PRINTS" id="PR00038">
    <property type="entry name" value="HTHLUXR"/>
</dbReference>
<feature type="modified residue" description="4-aspartylphosphate" evidence="4">
    <location>
        <position position="62"/>
    </location>
</feature>
<evidence type="ECO:0000256" key="2">
    <source>
        <dbReference type="ARBA" id="ARBA00023125"/>
    </source>
</evidence>
<comment type="caution">
    <text evidence="7">The sequence shown here is derived from an EMBL/GenBank/DDBJ whole genome shotgun (WGS) entry which is preliminary data.</text>
</comment>
<dbReference type="Pfam" id="PF00072">
    <property type="entry name" value="Response_reg"/>
    <property type="match status" value="1"/>
</dbReference>
<evidence type="ECO:0000256" key="4">
    <source>
        <dbReference type="PROSITE-ProRule" id="PRU00169"/>
    </source>
</evidence>
<evidence type="ECO:0000256" key="3">
    <source>
        <dbReference type="ARBA" id="ARBA00023163"/>
    </source>
</evidence>
<dbReference type="InterPro" id="IPR016032">
    <property type="entry name" value="Sig_transdc_resp-reg_C-effctor"/>
</dbReference>
<dbReference type="InterPro" id="IPR011006">
    <property type="entry name" value="CheY-like_superfamily"/>
</dbReference>
<dbReference type="PROSITE" id="PS00622">
    <property type="entry name" value="HTH_LUXR_1"/>
    <property type="match status" value="1"/>
</dbReference>
<dbReference type="InterPro" id="IPR036388">
    <property type="entry name" value="WH-like_DNA-bd_sf"/>
</dbReference>
<organism evidence="7 8">
    <name type="scientific">Sutterella wadsworthensis HGA0223</name>
    <dbReference type="NCBI Taxonomy" id="1203554"/>
    <lineage>
        <taxon>Bacteria</taxon>
        <taxon>Pseudomonadati</taxon>
        <taxon>Pseudomonadota</taxon>
        <taxon>Betaproteobacteria</taxon>
        <taxon>Burkholderiales</taxon>
        <taxon>Sutterellaceae</taxon>
        <taxon>Sutterella</taxon>
    </lineage>
</organism>
<dbReference type="RefSeq" id="WP_005428861.1">
    <property type="nucleotide sequence ID" value="NZ_KE150480.1"/>
</dbReference>
<dbReference type="STRING" id="1203554.HMPREF1476_01249"/>
<keyword evidence="2" id="KW-0238">DNA-binding</keyword>
<dbReference type="SUPFAM" id="SSF46894">
    <property type="entry name" value="C-terminal effector domain of the bipartite response regulators"/>
    <property type="match status" value="1"/>
</dbReference>
<sequence length="214" mass="24261">MTRTLKDIQQHTLVRIVDDNEDLRETCEMMLTYAGWQVRTYAGAWSFLMDDAPSVPGCLILDISMPDMTGTELQMEMRRRRYSLPIIILTGHANVDLAVTTLKAGAAEFFEKPVDEDRLMKAIAKLCRESLAKSCGELTGRDLEKAFDLLTEREREILELMIQDVSSQQIAERLGLSDRTIYAHRNAIYRKLGTKNLSNISLEDLVSSSCSLPR</sequence>
<evidence type="ECO:0000313" key="8">
    <source>
        <dbReference type="Proteomes" id="UP000014400"/>
    </source>
</evidence>
<dbReference type="GO" id="GO:0003677">
    <property type="term" value="F:DNA binding"/>
    <property type="evidence" value="ECO:0007669"/>
    <property type="project" value="UniProtKB-KW"/>
</dbReference>
<keyword evidence="1" id="KW-0805">Transcription regulation</keyword>
<feature type="domain" description="Response regulatory" evidence="6">
    <location>
        <begin position="13"/>
        <end position="127"/>
    </location>
</feature>
<evidence type="ECO:0000259" key="5">
    <source>
        <dbReference type="PROSITE" id="PS50043"/>
    </source>
</evidence>
<dbReference type="PATRIC" id="fig|1203554.3.peg.1310"/>
<dbReference type="EMBL" id="ATCF01000017">
    <property type="protein sequence ID" value="EPD99212.1"/>
    <property type="molecule type" value="Genomic_DNA"/>
</dbReference>
<dbReference type="InterPro" id="IPR000792">
    <property type="entry name" value="Tscrpt_reg_LuxR_C"/>
</dbReference>
<name>S3BYU7_9BURK</name>
<dbReference type="PROSITE" id="PS50110">
    <property type="entry name" value="RESPONSE_REGULATORY"/>
    <property type="match status" value="1"/>
</dbReference>
<keyword evidence="3" id="KW-0804">Transcription</keyword>
<dbReference type="SUPFAM" id="SSF52172">
    <property type="entry name" value="CheY-like"/>
    <property type="match status" value="1"/>
</dbReference>
<keyword evidence="8" id="KW-1185">Reference proteome</keyword>
<dbReference type="eggNOG" id="COG4566">
    <property type="taxonomic scope" value="Bacteria"/>
</dbReference>
<dbReference type="Proteomes" id="UP000014400">
    <property type="component" value="Unassembled WGS sequence"/>
</dbReference>
<dbReference type="Gene3D" id="3.40.50.2300">
    <property type="match status" value="1"/>
</dbReference>
<gene>
    <name evidence="7" type="ORF">HMPREF1476_01249</name>
</gene>